<name>A0ABP0KU76_9DINO</name>
<organism evidence="2 3">
    <name type="scientific">Durusdinium trenchii</name>
    <dbReference type="NCBI Taxonomy" id="1381693"/>
    <lineage>
        <taxon>Eukaryota</taxon>
        <taxon>Sar</taxon>
        <taxon>Alveolata</taxon>
        <taxon>Dinophyceae</taxon>
        <taxon>Suessiales</taxon>
        <taxon>Symbiodiniaceae</taxon>
        <taxon>Durusdinium</taxon>
    </lineage>
</organism>
<sequence length="868" mass="98777">MSDLLSHGLLASAGVAGASSAQCGSGIAAFRDSPRTPAPSRSTAAGRERAPSLEGSRNGVEMLLLEQNQLLMKQVALLQSQVQSSQARSEAMSVQEVAQSKLFQSHTQLLEGVDPALQKVFLDFEKEAKHVFEAWETQKKLFEKYSKLNEEGRLHNHLQAEADYKWQWTKLYLAKAQPVSDDQDMVEDGYNVAEDWARMRRRHAEECFELICKHQKQCVALYEQEVSLAVLQQKLTDRLDAWFAEQAFDDLEVQRVLKQRACQFVQSFVRATRPNIQTRMAKDKEQQQKREQVLLEAKSKWEEMDVKDVLSPAFLELLDAKQKRSCKIKEDSALAFLVKDNEELCRRHNVKIVSKAAYKGVHDLVPSDVLCVPKFVLLHVARSGKFIPTRKATNVKGILAGLDALKRQLLPCRVFQGTAACVSKCRLKSTWQPPGSAGVDAFVRLLSHELTQFEPKTFKSNQSWFDRKAKAWLRQHANLIAVVDCDKGLGDCLVLRSWLVEQVQLQLAQGYVQLSPVELQKKVAELKFGADAMRLGPLMPQLDSVIVSSDQLLQQLKPLRCDAAMRFVTLDIVNLYPSVDRKHLMSIVGPFVRQSFDHSALGDFIVKALELVLEACVVSFQGLLFEAQDGIPTGLSVAGILANIYLWHFDRYMSQMCGCDLQILRRYIDDLLLLWAGDVQSLVEKAEGWHPSLKFQVSGEMEVPFLDFHLSILPNRRVHWKLFEKPQNLYLYVPAFSNHPASTFASLQLGGAIRCERRNRLFSDYAASIRSFRRRLKDRGFDLAGFDRLLARYRAKRMRRHAAPGLVRKAFLKLPYNKDISASWVSQKLRQFEPLLRQSVPALKLTTSWSVGRSLFQSRYKQVWKFLV</sequence>
<keyword evidence="2" id="KW-0695">RNA-directed DNA polymerase</keyword>
<accession>A0ABP0KU76</accession>
<evidence type="ECO:0000313" key="2">
    <source>
        <dbReference type="EMBL" id="CAK9029780.1"/>
    </source>
</evidence>
<gene>
    <name evidence="2" type="ORF">SCF082_LOCUS18939</name>
</gene>
<keyword evidence="2" id="KW-0808">Transferase</keyword>
<keyword evidence="3" id="KW-1185">Reference proteome</keyword>
<dbReference type="EMBL" id="CAXAMM010012792">
    <property type="protein sequence ID" value="CAK9029780.1"/>
    <property type="molecule type" value="Genomic_DNA"/>
</dbReference>
<protein>
    <submittedName>
        <fullName evidence="2">Reverse transcriptase domain-containing protein</fullName>
    </submittedName>
</protein>
<dbReference type="PANTHER" id="PTHR21301">
    <property type="entry name" value="REVERSE TRANSCRIPTASE"/>
    <property type="match status" value="1"/>
</dbReference>
<keyword evidence="2" id="KW-0548">Nucleotidyltransferase</keyword>
<proteinExistence type="predicted"/>
<dbReference type="PANTHER" id="PTHR21301:SF10">
    <property type="entry name" value="REVERSE TRANSCRIPTASE DOMAIN-CONTAINING PROTEIN"/>
    <property type="match status" value="1"/>
</dbReference>
<dbReference type="GO" id="GO:0003964">
    <property type="term" value="F:RNA-directed DNA polymerase activity"/>
    <property type="evidence" value="ECO:0007669"/>
    <property type="project" value="UniProtKB-KW"/>
</dbReference>
<evidence type="ECO:0000313" key="3">
    <source>
        <dbReference type="Proteomes" id="UP001642464"/>
    </source>
</evidence>
<feature type="region of interest" description="Disordered" evidence="1">
    <location>
        <begin position="28"/>
        <end position="55"/>
    </location>
</feature>
<dbReference type="Proteomes" id="UP001642464">
    <property type="component" value="Unassembled WGS sequence"/>
</dbReference>
<comment type="caution">
    <text evidence="2">The sequence shown here is derived from an EMBL/GenBank/DDBJ whole genome shotgun (WGS) entry which is preliminary data.</text>
</comment>
<evidence type="ECO:0000256" key="1">
    <source>
        <dbReference type="SAM" id="MobiDB-lite"/>
    </source>
</evidence>
<reference evidence="2 3" key="1">
    <citation type="submission" date="2024-02" db="EMBL/GenBank/DDBJ databases">
        <authorList>
            <person name="Chen Y."/>
            <person name="Shah S."/>
            <person name="Dougan E. K."/>
            <person name="Thang M."/>
            <person name="Chan C."/>
        </authorList>
    </citation>
    <scope>NUCLEOTIDE SEQUENCE [LARGE SCALE GENOMIC DNA]</scope>
</reference>